<sequence length="181" mass="20249">MHIQSGTDNIPLQRCADLVIKSDTPKGTLENCMTRLVNSPFSQCVGRGVFASAPIAAGTIIDICPVLLLGVEENENYIQKSSLYHYTYNWPTIDAIGKSRTLQAVIFGLGSLFNHSTQEQNVGWIRDTNRLIITYRALRDINVGEELCISYGSRLTFKDADEPPPAPPEEEMEQLRMIEPY</sequence>
<dbReference type="SMART" id="SM00317">
    <property type="entry name" value="SET"/>
    <property type="match status" value="1"/>
</dbReference>
<evidence type="ECO:0000313" key="4">
    <source>
        <dbReference type="Proteomes" id="UP000002668"/>
    </source>
</evidence>
<dbReference type="OrthoDB" id="3180714at2759"/>
<dbReference type="Gene3D" id="2.170.270.10">
    <property type="entry name" value="SET domain"/>
    <property type="match status" value="1"/>
</dbReference>
<evidence type="ECO:0000259" key="2">
    <source>
        <dbReference type="PROSITE" id="PS50280"/>
    </source>
</evidence>
<reference evidence="4" key="1">
    <citation type="journal article" date="2011" name="Nat. Commun.">
        <title>Effector diversification within compartments of the Leptosphaeria maculans genome affected by Repeat-Induced Point mutations.</title>
        <authorList>
            <person name="Rouxel T."/>
            <person name="Grandaubert J."/>
            <person name="Hane J.K."/>
            <person name="Hoede C."/>
            <person name="van de Wouw A.P."/>
            <person name="Couloux A."/>
            <person name="Dominguez V."/>
            <person name="Anthouard V."/>
            <person name="Bally P."/>
            <person name="Bourras S."/>
            <person name="Cozijnsen A.J."/>
            <person name="Ciuffetti L.M."/>
            <person name="Degrave A."/>
            <person name="Dilmaghani A."/>
            <person name="Duret L."/>
            <person name="Fudal I."/>
            <person name="Goodwin S.B."/>
            <person name="Gout L."/>
            <person name="Glaser N."/>
            <person name="Linglin J."/>
            <person name="Kema G.H.J."/>
            <person name="Lapalu N."/>
            <person name="Lawrence C.B."/>
            <person name="May K."/>
            <person name="Meyer M."/>
            <person name="Ollivier B."/>
            <person name="Poulain J."/>
            <person name="Schoch C.L."/>
            <person name="Simon A."/>
            <person name="Spatafora J.W."/>
            <person name="Stachowiak A."/>
            <person name="Turgeon B.G."/>
            <person name="Tyler B.M."/>
            <person name="Vincent D."/>
            <person name="Weissenbach J."/>
            <person name="Amselem J."/>
            <person name="Quesneville H."/>
            <person name="Oliver R.P."/>
            <person name="Wincker P."/>
            <person name="Balesdent M.-H."/>
            <person name="Howlett B.J."/>
        </authorList>
    </citation>
    <scope>NUCLEOTIDE SEQUENCE [LARGE SCALE GENOMIC DNA]</scope>
    <source>
        <strain evidence="4">JN3 / isolate v23.1.3 / race Av1-4-5-6-7-8</strain>
    </source>
</reference>
<dbReference type="InParanoid" id="E5R4R1"/>
<dbReference type="SUPFAM" id="SSF82199">
    <property type="entry name" value="SET domain"/>
    <property type="match status" value="1"/>
</dbReference>
<dbReference type="InterPro" id="IPR046341">
    <property type="entry name" value="SET_dom_sf"/>
</dbReference>
<accession>E5R4R1</accession>
<evidence type="ECO:0000256" key="1">
    <source>
        <dbReference type="SAM" id="MobiDB-lite"/>
    </source>
</evidence>
<dbReference type="Proteomes" id="UP000002668">
    <property type="component" value="Genome"/>
</dbReference>
<feature type="region of interest" description="Disordered" evidence="1">
    <location>
        <begin position="159"/>
        <end position="181"/>
    </location>
</feature>
<organism evidence="4">
    <name type="scientific">Leptosphaeria maculans (strain JN3 / isolate v23.1.3 / race Av1-4-5-6-7-8)</name>
    <name type="common">Blackleg fungus</name>
    <name type="synonym">Phoma lingam</name>
    <dbReference type="NCBI Taxonomy" id="985895"/>
    <lineage>
        <taxon>Eukaryota</taxon>
        <taxon>Fungi</taxon>
        <taxon>Dikarya</taxon>
        <taxon>Ascomycota</taxon>
        <taxon>Pezizomycotina</taxon>
        <taxon>Dothideomycetes</taxon>
        <taxon>Pleosporomycetidae</taxon>
        <taxon>Pleosporales</taxon>
        <taxon>Pleosporineae</taxon>
        <taxon>Leptosphaeriaceae</taxon>
        <taxon>Plenodomus</taxon>
        <taxon>Plenodomus lingam/Leptosphaeria maculans species complex</taxon>
    </lineage>
</organism>
<dbReference type="AlphaFoldDB" id="E5R4R1"/>
<gene>
    <name evidence="3" type="ORF">LEMA_P048900.1</name>
</gene>
<dbReference type="OMA" id="HQNVGWE"/>
<dbReference type="PROSITE" id="PS50280">
    <property type="entry name" value="SET"/>
    <property type="match status" value="1"/>
</dbReference>
<dbReference type="EMBL" id="FP929083">
    <property type="protein sequence ID" value="CBX92184.1"/>
    <property type="molecule type" value="Genomic_DNA"/>
</dbReference>
<protein>
    <recommendedName>
        <fullName evidence="2">SET domain-containing protein</fullName>
    </recommendedName>
</protein>
<name>E5R4R1_LEPMJ</name>
<dbReference type="InterPro" id="IPR001214">
    <property type="entry name" value="SET_dom"/>
</dbReference>
<dbReference type="Pfam" id="PF00856">
    <property type="entry name" value="SET"/>
    <property type="match status" value="1"/>
</dbReference>
<dbReference type="HOGENOM" id="CLU_124044_0_0_1"/>
<dbReference type="STRING" id="985895.E5R4R1"/>
<dbReference type="VEuPathDB" id="FungiDB:LEMA_P048900.1"/>
<dbReference type="eggNOG" id="ENOG502S3RW">
    <property type="taxonomic scope" value="Eukaryota"/>
</dbReference>
<keyword evidence="4" id="KW-1185">Reference proteome</keyword>
<proteinExistence type="predicted"/>
<evidence type="ECO:0000313" key="3">
    <source>
        <dbReference type="EMBL" id="CBX92184.1"/>
    </source>
</evidence>
<feature type="domain" description="SET" evidence="2">
    <location>
        <begin position="32"/>
        <end position="152"/>
    </location>
</feature>